<sequence length="186" mass="20668">MNKEQFMKRLDSLLQELPEHEREDILDDYEEHFLSGEQDGKGEEEIVNELGDPKTIAKEITAHHYVEAASENRSMKNMWKAILATVSLSFFNLIFILGPAFGLLGVYIGIWGVAVSLLLIPLVLISTWIFGASDASFFLSISMSLTSLGLGLLLSIGLIYTGKWLYKGTVSYMKYNIGIVKGGEKG</sequence>
<proteinExistence type="predicted"/>
<reference evidence="2 3" key="1">
    <citation type="submission" date="2013-08" db="EMBL/GenBank/DDBJ databases">
        <authorList>
            <person name="Huang J."/>
            <person name="Wang G."/>
        </authorList>
    </citation>
    <scope>NUCLEOTIDE SEQUENCE [LARGE SCALE GENOMIC DNA]</scope>
    <source>
        <strain evidence="2 3">JSM 076056</strain>
    </source>
</reference>
<organism evidence="2 3">
    <name type="scientific">Pontibacillus halophilus JSM 076056 = DSM 19796</name>
    <dbReference type="NCBI Taxonomy" id="1385510"/>
    <lineage>
        <taxon>Bacteria</taxon>
        <taxon>Bacillati</taxon>
        <taxon>Bacillota</taxon>
        <taxon>Bacilli</taxon>
        <taxon>Bacillales</taxon>
        <taxon>Bacillaceae</taxon>
        <taxon>Pontibacillus</taxon>
    </lineage>
</organism>
<feature type="transmembrane region" description="Helical" evidence="1">
    <location>
        <begin position="81"/>
        <end position="102"/>
    </location>
</feature>
<protein>
    <recommendedName>
        <fullName evidence="4">DUF1700 domain-containing protein</fullName>
    </recommendedName>
</protein>
<evidence type="ECO:0008006" key="4">
    <source>
        <dbReference type="Google" id="ProtNLM"/>
    </source>
</evidence>
<dbReference type="AlphaFoldDB" id="A0A0A5GC09"/>
<dbReference type="EMBL" id="AVPE01000025">
    <property type="protein sequence ID" value="KGX88738.1"/>
    <property type="molecule type" value="Genomic_DNA"/>
</dbReference>
<evidence type="ECO:0000256" key="1">
    <source>
        <dbReference type="SAM" id="Phobius"/>
    </source>
</evidence>
<keyword evidence="1" id="KW-0472">Membrane</keyword>
<feature type="transmembrane region" description="Helical" evidence="1">
    <location>
        <begin position="108"/>
        <end position="130"/>
    </location>
</feature>
<keyword evidence="1" id="KW-0812">Transmembrane</keyword>
<keyword evidence="3" id="KW-1185">Reference proteome</keyword>
<dbReference type="STRING" id="1385510.GCA_000425205_03619"/>
<feature type="transmembrane region" description="Helical" evidence="1">
    <location>
        <begin position="137"/>
        <end position="160"/>
    </location>
</feature>
<comment type="caution">
    <text evidence="2">The sequence shown here is derived from an EMBL/GenBank/DDBJ whole genome shotgun (WGS) entry which is preliminary data.</text>
</comment>
<accession>A0A0A5GC09</accession>
<dbReference type="OrthoDB" id="9804829at2"/>
<evidence type="ECO:0000313" key="2">
    <source>
        <dbReference type="EMBL" id="KGX88738.1"/>
    </source>
</evidence>
<dbReference type="RefSeq" id="WP_026801791.1">
    <property type="nucleotide sequence ID" value="NZ_AULI01000025.1"/>
</dbReference>
<gene>
    <name evidence="2" type="ORF">N781_09475</name>
</gene>
<evidence type="ECO:0000313" key="3">
    <source>
        <dbReference type="Proteomes" id="UP000030528"/>
    </source>
</evidence>
<dbReference type="Pfam" id="PF22564">
    <property type="entry name" value="HAAS"/>
    <property type="match status" value="1"/>
</dbReference>
<name>A0A0A5GC09_9BACI</name>
<keyword evidence="1" id="KW-1133">Transmembrane helix</keyword>
<dbReference type="Proteomes" id="UP000030528">
    <property type="component" value="Unassembled WGS sequence"/>
</dbReference>
<dbReference type="eggNOG" id="COG4709">
    <property type="taxonomic scope" value="Bacteria"/>
</dbReference>